<comment type="caution">
    <text evidence="2">The sequence shown here is derived from an EMBL/GenBank/DDBJ whole genome shotgun (WGS) entry which is preliminary data.</text>
</comment>
<evidence type="ECO:0000256" key="1">
    <source>
        <dbReference type="SAM" id="Phobius"/>
    </source>
</evidence>
<feature type="transmembrane region" description="Helical" evidence="1">
    <location>
        <begin position="114"/>
        <end position="135"/>
    </location>
</feature>
<gene>
    <name evidence="2" type="ORF">KIPB_001393</name>
</gene>
<dbReference type="EMBL" id="BDIP01000195">
    <property type="protein sequence ID" value="GIQ80568.1"/>
    <property type="molecule type" value="Genomic_DNA"/>
</dbReference>
<keyword evidence="3" id="KW-1185">Reference proteome</keyword>
<reference evidence="2 3" key="1">
    <citation type="journal article" date="2018" name="PLoS ONE">
        <title>The draft genome of Kipferlia bialata reveals reductive genome evolution in fornicate parasites.</title>
        <authorList>
            <person name="Tanifuji G."/>
            <person name="Takabayashi S."/>
            <person name="Kume K."/>
            <person name="Takagi M."/>
            <person name="Nakayama T."/>
            <person name="Kamikawa R."/>
            <person name="Inagaki Y."/>
            <person name="Hashimoto T."/>
        </authorList>
    </citation>
    <scope>NUCLEOTIDE SEQUENCE [LARGE SCALE GENOMIC DNA]</scope>
    <source>
        <strain evidence="2">NY0173</strain>
    </source>
</reference>
<keyword evidence="1" id="KW-0812">Transmembrane</keyword>
<keyword evidence="1" id="KW-1133">Transmembrane helix</keyword>
<name>A0A9K3CNN5_9EUKA</name>
<dbReference type="AlphaFoldDB" id="A0A9K3CNN5"/>
<evidence type="ECO:0000313" key="3">
    <source>
        <dbReference type="Proteomes" id="UP000265618"/>
    </source>
</evidence>
<accession>A0A9K3CNN5</accession>
<protein>
    <submittedName>
        <fullName evidence="2">Uncharacterized protein</fullName>
    </submittedName>
</protein>
<organism evidence="2 3">
    <name type="scientific">Kipferlia bialata</name>
    <dbReference type="NCBI Taxonomy" id="797122"/>
    <lineage>
        <taxon>Eukaryota</taxon>
        <taxon>Metamonada</taxon>
        <taxon>Carpediemonas-like organisms</taxon>
        <taxon>Kipferlia</taxon>
    </lineage>
</organism>
<evidence type="ECO:0000313" key="2">
    <source>
        <dbReference type="EMBL" id="GIQ80568.1"/>
    </source>
</evidence>
<feature type="transmembrane region" description="Helical" evidence="1">
    <location>
        <begin position="33"/>
        <end position="53"/>
    </location>
</feature>
<keyword evidence="1" id="KW-0472">Membrane</keyword>
<dbReference type="Proteomes" id="UP000265618">
    <property type="component" value="Unassembled WGS sequence"/>
</dbReference>
<proteinExistence type="predicted"/>
<feature type="transmembrane region" description="Helical" evidence="1">
    <location>
        <begin position="173"/>
        <end position="190"/>
    </location>
</feature>
<sequence>MCLRVAILSTYAVHKGKSSEFIKYQPLWVKRTMLWSWLVVASTFLVFLASMMVSPGGDVRFYQATYLLFDFAQPMGPVLGTGQYGPMIKSFINAFGVFVPTVATKGRTLVITTLYAVFASVVVVVGCYTSLLMYLNTLDQTDAIEWLIRPWGMELGDLTLTLLTFLARCDSTNMSLLALILIWLVVTLKVKKV</sequence>